<dbReference type="PANTHER" id="PTHR33099:SF7">
    <property type="entry name" value="MYND-TYPE DOMAIN-CONTAINING PROTEIN"/>
    <property type="match status" value="1"/>
</dbReference>
<gene>
    <name evidence="1" type="ORF">BO83DRAFT_26643</name>
</gene>
<evidence type="ECO:0000313" key="2">
    <source>
        <dbReference type="Proteomes" id="UP000246171"/>
    </source>
</evidence>
<organism evidence="1 2">
    <name type="scientific">Aspergillus eucalypticola (strain CBS 122712 / IBT 29274)</name>
    <dbReference type="NCBI Taxonomy" id="1448314"/>
    <lineage>
        <taxon>Eukaryota</taxon>
        <taxon>Fungi</taxon>
        <taxon>Dikarya</taxon>
        <taxon>Ascomycota</taxon>
        <taxon>Pezizomycotina</taxon>
        <taxon>Eurotiomycetes</taxon>
        <taxon>Eurotiomycetidae</taxon>
        <taxon>Eurotiales</taxon>
        <taxon>Aspergillaceae</taxon>
        <taxon>Aspergillus</taxon>
        <taxon>Aspergillus subgen. Circumdati</taxon>
    </lineage>
</organism>
<dbReference type="RefSeq" id="XP_025388603.1">
    <property type="nucleotide sequence ID" value="XM_025527056.1"/>
</dbReference>
<dbReference type="AlphaFoldDB" id="A0A317VIJ7"/>
<reference evidence="1" key="1">
    <citation type="submission" date="2016-12" db="EMBL/GenBank/DDBJ databases">
        <title>The genomes of Aspergillus section Nigri reveals drivers in fungal speciation.</title>
        <authorList>
            <consortium name="DOE Joint Genome Institute"/>
            <person name="Vesth T.C."/>
            <person name="Nybo J."/>
            <person name="Theobald S."/>
            <person name="Brandl J."/>
            <person name="Frisvad J.C."/>
            <person name="Nielsen K.F."/>
            <person name="Lyhne E.K."/>
            <person name="Kogle M.E."/>
            <person name="Kuo A."/>
            <person name="Riley R."/>
            <person name="Clum A."/>
            <person name="Nolan M."/>
            <person name="Lipzen A."/>
            <person name="Salamov A."/>
            <person name="Henrissat B."/>
            <person name="Wiebenga A."/>
            <person name="De vries R.P."/>
            <person name="Grigoriev I.V."/>
            <person name="Mortensen U.H."/>
            <person name="Andersen M.R."/>
            <person name="Baker S.E."/>
        </authorList>
    </citation>
    <scope>NUCLEOTIDE SEQUENCE</scope>
    <source>
        <strain evidence="1">CBS 122712</strain>
    </source>
</reference>
<keyword evidence="2" id="KW-1185">Reference proteome</keyword>
<dbReference type="VEuPathDB" id="FungiDB:BO83DRAFT_26643"/>
<dbReference type="PANTHER" id="PTHR33099">
    <property type="entry name" value="FE2OG DIOXYGENASE DOMAIN-CONTAINING PROTEIN"/>
    <property type="match status" value="1"/>
</dbReference>
<protein>
    <submittedName>
        <fullName evidence="1">Uncharacterized protein</fullName>
    </submittedName>
</protein>
<dbReference type="GeneID" id="37049018"/>
<evidence type="ECO:0000313" key="1">
    <source>
        <dbReference type="EMBL" id="PWY74153.1"/>
    </source>
</evidence>
<dbReference type="OrthoDB" id="27483at2759"/>
<comment type="caution">
    <text evidence="1">The sequence shown here is derived from an EMBL/GenBank/DDBJ whole genome shotgun (WGS) entry which is preliminary data.</text>
</comment>
<sequence>MSSCSDELLEDDGHLDLKEELLFTLDTIQSPGSFLAGEASLGLALPGLDIPGVGNIRLPISADNAKAIIQCCDRSPYGKGSETLVDESVRKTWQLDPGQFSLQNPQWQQQMGILVNDAVTGLGLTAQPAEVKAELYKLLIYEEGAFFLPHQDSEKADGMFATLVVCLPSKHEGGDLIASHRGTKIAWRSAPSSGFSFSWAAWYADVIHEVKPVISGYRVALVYNLIHRPSLGARMPIVQTDKLALLLGFWASRIDEEIHPGHPAWDRSVDDYCLPAVVYALEHQYTCAELSFDRLKGVDQARFAQLQNACQRLKFDIYLANIEKTESGAAEEPYDSRHRKPYHEIDVTETKLEFLKVVDALGTVVAEHLPFHEGLLIQDGFFVNRDPNDEEYQGFTGNAGAQATHFYRATGAIIVPKAFRFSFILHRLKNSADNGEKLLDECRSLVSERLDEGLTERDLAQACNLTLQKEWLPSGMIDKAMQIAIDVDDVALFCQAVESFHGNISPSHITNIAKVMAKHGLEAIREAVEHVFQVQRRSPMVSNLISERYSWLASLVREYCAICEEQGQEISPDVLNWDITTVSKLLSIHYRDTGRDGYRFAVLLTTLPREKLFARIHPFLETKIEDSAFLASFFVSAYDFSHTDYIDESVVDAIIKVLFPQFALAFHIEREHTFYPITSYGAYSRKHTLTFSVKPDTVVKVLRIGDIKGTNTTALFDTLTEFALELRGNDMDRVFSDFLLPVAKGVCDNVITSRSPSTTNQRRFFKHVLNKYMVDYVQSPPLVPPDYKVKTRIDCRCHICSKLKLGNFIEDPAKKATDVFMANLDKKHFDRYLDNAYFTKTLIGPPRGNMLRIGKTDALMAVSQFYAWNKRAVEAKAQLEQLKLYSSLKELLGNSYYSLMNHPNLTLPDGHPAGIPVEAVGGYPVLGSVVPSKRRQSGDLHLT</sequence>
<dbReference type="Proteomes" id="UP000246171">
    <property type="component" value="Unassembled WGS sequence"/>
</dbReference>
<dbReference type="Gene3D" id="2.60.120.620">
    <property type="entry name" value="q2cbj1_9rhob like domain"/>
    <property type="match status" value="1"/>
</dbReference>
<name>A0A317VIJ7_ASPEC</name>
<dbReference type="EMBL" id="MSFU01000011">
    <property type="protein sequence ID" value="PWY74153.1"/>
    <property type="molecule type" value="Genomic_DNA"/>
</dbReference>
<proteinExistence type="predicted"/>
<accession>A0A317VIJ7</accession>